<dbReference type="Proteomes" id="UP000054279">
    <property type="component" value="Unassembled WGS sequence"/>
</dbReference>
<organism evidence="2 3">
    <name type="scientific">Sphaerobolus stellatus (strain SS14)</name>
    <dbReference type="NCBI Taxonomy" id="990650"/>
    <lineage>
        <taxon>Eukaryota</taxon>
        <taxon>Fungi</taxon>
        <taxon>Dikarya</taxon>
        <taxon>Basidiomycota</taxon>
        <taxon>Agaricomycotina</taxon>
        <taxon>Agaricomycetes</taxon>
        <taxon>Phallomycetidae</taxon>
        <taxon>Geastrales</taxon>
        <taxon>Sphaerobolaceae</taxon>
        <taxon>Sphaerobolus</taxon>
    </lineage>
</organism>
<dbReference type="EMBL" id="KN837152">
    <property type="protein sequence ID" value="KIJ39423.1"/>
    <property type="molecule type" value="Genomic_DNA"/>
</dbReference>
<accession>A0A0C9U8S2</accession>
<feature type="region of interest" description="Disordered" evidence="1">
    <location>
        <begin position="66"/>
        <end position="85"/>
    </location>
</feature>
<name>A0A0C9U8S2_SPHS4</name>
<dbReference type="HOGENOM" id="CLU_1332696_0_0_1"/>
<evidence type="ECO:0000313" key="3">
    <source>
        <dbReference type="Proteomes" id="UP000054279"/>
    </source>
</evidence>
<feature type="region of interest" description="Disordered" evidence="1">
    <location>
        <begin position="1"/>
        <end position="26"/>
    </location>
</feature>
<reference evidence="2 3" key="1">
    <citation type="submission" date="2014-06" db="EMBL/GenBank/DDBJ databases">
        <title>Evolutionary Origins and Diversification of the Mycorrhizal Mutualists.</title>
        <authorList>
            <consortium name="DOE Joint Genome Institute"/>
            <consortium name="Mycorrhizal Genomics Consortium"/>
            <person name="Kohler A."/>
            <person name="Kuo A."/>
            <person name="Nagy L.G."/>
            <person name="Floudas D."/>
            <person name="Copeland A."/>
            <person name="Barry K.W."/>
            <person name="Cichocki N."/>
            <person name="Veneault-Fourrey C."/>
            <person name="LaButti K."/>
            <person name="Lindquist E.A."/>
            <person name="Lipzen A."/>
            <person name="Lundell T."/>
            <person name="Morin E."/>
            <person name="Murat C."/>
            <person name="Riley R."/>
            <person name="Ohm R."/>
            <person name="Sun H."/>
            <person name="Tunlid A."/>
            <person name="Henrissat B."/>
            <person name="Grigoriev I.V."/>
            <person name="Hibbett D.S."/>
            <person name="Martin F."/>
        </authorList>
    </citation>
    <scope>NUCLEOTIDE SEQUENCE [LARGE SCALE GENOMIC DNA]</scope>
    <source>
        <strain evidence="2 3">SS14</strain>
    </source>
</reference>
<gene>
    <name evidence="2" type="ORF">M422DRAFT_68769</name>
</gene>
<dbReference type="OrthoDB" id="3241413at2759"/>
<dbReference type="AlphaFoldDB" id="A0A0C9U8S2"/>
<proteinExistence type="predicted"/>
<sequence length="206" mass="22914">MPPVINKTRPYDKSSLSIPEDGKQDHGPIFPFRFACEPSYLENPTRPRLQHHEPFSRWSIEKSRPPRALEWSDSGKGKSPTALADDEPDRCCKICTPSLVLLERIDSITGIQTPGGVYVGLLAGGGWYSSPQGTEFLVRLVTSSDEIVELRKEAVVYETYEALYSSRKADHGGKIPPLEFHGFFQSDSGNSAAIILRCSNPLVNYM</sequence>
<evidence type="ECO:0000256" key="1">
    <source>
        <dbReference type="SAM" id="MobiDB-lite"/>
    </source>
</evidence>
<evidence type="ECO:0000313" key="2">
    <source>
        <dbReference type="EMBL" id="KIJ39423.1"/>
    </source>
</evidence>
<keyword evidence="3" id="KW-1185">Reference proteome</keyword>
<protein>
    <submittedName>
        <fullName evidence="2">Uncharacterized protein</fullName>
    </submittedName>
</protein>